<evidence type="ECO:0000313" key="2">
    <source>
        <dbReference type="Proteomes" id="UP000065807"/>
    </source>
</evidence>
<gene>
    <name evidence="1" type="ORF">LIP_1957</name>
</gene>
<evidence type="ECO:0000313" key="1">
    <source>
        <dbReference type="EMBL" id="BAS27798.1"/>
    </source>
</evidence>
<keyword evidence="2" id="KW-1185">Reference proteome</keyword>
<dbReference type="Gene3D" id="2.60.40.1890">
    <property type="entry name" value="PCu(A)C copper chaperone"/>
    <property type="match status" value="1"/>
</dbReference>
<dbReference type="PANTHER" id="PTHR36302">
    <property type="entry name" value="BLR7088 PROTEIN"/>
    <property type="match status" value="1"/>
</dbReference>
<organism evidence="1 2">
    <name type="scientific">Limnochorda pilosa</name>
    <dbReference type="NCBI Taxonomy" id="1555112"/>
    <lineage>
        <taxon>Bacteria</taxon>
        <taxon>Bacillati</taxon>
        <taxon>Bacillota</taxon>
        <taxon>Limnochordia</taxon>
        <taxon>Limnochordales</taxon>
        <taxon>Limnochordaceae</taxon>
        <taxon>Limnochorda</taxon>
    </lineage>
</organism>
<dbReference type="InterPro" id="IPR036182">
    <property type="entry name" value="PCuAC_sf"/>
</dbReference>
<name>A0A0K2SL08_LIMPI</name>
<dbReference type="AlphaFoldDB" id="A0A0K2SL08"/>
<proteinExistence type="predicted"/>
<dbReference type="PANTHER" id="PTHR36302:SF1">
    <property type="entry name" value="COPPER CHAPERONE PCU(A)C"/>
    <property type="match status" value="1"/>
</dbReference>
<reference evidence="2" key="1">
    <citation type="submission" date="2015-07" db="EMBL/GenBank/DDBJ databases">
        <title>Complete genome sequence and phylogenetic analysis of Limnochorda pilosa.</title>
        <authorList>
            <person name="Watanabe M."/>
            <person name="Kojima H."/>
            <person name="Fukui M."/>
        </authorList>
    </citation>
    <scope>NUCLEOTIDE SEQUENCE [LARGE SCALE GENOMIC DNA]</scope>
    <source>
        <strain evidence="2">HC45</strain>
    </source>
</reference>
<protein>
    <recommendedName>
        <fullName evidence="3">Copper chaperone PCu(A)C</fullName>
    </recommendedName>
</protein>
<evidence type="ECO:0008006" key="3">
    <source>
        <dbReference type="Google" id="ProtNLM"/>
    </source>
</evidence>
<dbReference type="InterPro" id="IPR058248">
    <property type="entry name" value="Lxx211020-like"/>
</dbReference>
<dbReference type="Proteomes" id="UP000065807">
    <property type="component" value="Chromosome"/>
</dbReference>
<dbReference type="InterPro" id="IPR007410">
    <property type="entry name" value="LpqE-like"/>
</dbReference>
<dbReference type="SUPFAM" id="SSF110087">
    <property type="entry name" value="DR1885-like metal-binding protein"/>
    <property type="match status" value="1"/>
</dbReference>
<dbReference type="Pfam" id="PF04314">
    <property type="entry name" value="PCuAC"/>
    <property type="match status" value="1"/>
</dbReference>
<accession>A0A0K2SL08</accession>
<sequence>MAVGAALFLAVFPIPARTADPPSPASVAAGPVEIEGAWARPGMEGGHSAAYFTLGNRGDRELELKGARADVATDTQIHRTLLEERTAPDGSVQQVMRMVLAGDIELDPGEQVVFKPGGLHVMLLGLKRALAEGDTIRLALFFDDLAPVELEVPVLPPTETGAGMGMGMEASGGM</sequence>
<dbReference type="EMBL" id="AP014924">
    <property type="protein sequence ID" value="BAS27798.1"/>
    <property type="molecule type" value="Genomic_DNA"/>
</dbReference>
<reference evidence="2" key="2">
    <citation type="journal article" date="2016" name="Int. J. Syst. Evol. Microbiol.">
        <title>Complete genome sequence and cell structure of Limnochorda pilosa, a Gram-negative spore-former within the phylum Firmicutes.</title>
        <authorList>
            <person name="Watanabe M."/>
            <person name="Kojima H."/>
            <person name="Fukui M."/>
        </authorList>
    </citation>
    <scope>NUCLEOTIDE SEQUENCE [LARGE SCALE GENOMIC DNA]</scope>
    <source>
        <strain evidence="2">HC45</strain>
    </source>
</reference>
<dbReference type="PATRIC" id="fig|1555112.3.peg.1990"/>
<dbReference type="KEGG" id="lpil:LIP_1957"/>
<dbReference type="STRING" id="1555112.LIP_1957"/>